<keyword evidence="1" id="KW-0472">Membrane</keyword>
<dbReference type="STRING" id="995034.SAMN05216219_1840"/>
<feature type="transmembrane region" description="Helical" evidence="1">
    <location>
        <begin position="168"/>
        <end position="190"/>
    </location>
</feature>
<proteinExistence type="predicted"/>
<keyword evidence="1" id="KW-0812">Transmembrane</keyword>
<dbReference type="Proteomes" id="UP000198867">
    <property type="component" value="Unassembled WGS sequence"/>
</dbReference>
<keyword evidence="1" id="KW-1133">Transmembrane helix</keyword>
<keyword evidence="3" id="KW-1185">Reference proteome</keyword>
<evidence type="ECO:0000313" key="3">
    <source>
        <dbReference type="Proteomes" id="UP000198867"/>
    </source>
</evidence>
<dbReference type="OrthoDB" id="5148898at2"/>
<dbReference type="AlphaFoldDB" id="A0A1I5BAL0"/>
<protein>
    <recommendedName>
        <fullName evidence="4">DUF2975 domain-containing protein</fullName>
    </recommendedName>
</protein>
<organism evidence="2 3">
    <name type="scientific">Mycetocola miduiensis</name>
    <dbReference type="NCBI Taxonomy" id="995034"/>
    <lineage>
        <taxon>Bacteria</taxon>
        <taxon>Bacillati</taxon>
        <taxon>Actinomycetota</taxon>
        <taxon>Actinomycetes</taxon>
        <taxon>Micrococcales</taxon>
        <taxon>Microbacteriaceae</taxon>
        <taxon>Mycetocola</taxon>
    </lineage>
</organism>
<gene>
    <name evidence="2" type="ORF">SAMN05216219_1840</name>
</gene>
<feature type="transmembrane region" description="Helical" evidence="1">
    <location>
        <begin position="87"/>
        <end position="118"/>
    </location>
</feature>
<dbReference type="EMBL" id="FOVM01000004">
    <property type="protein sequence ID" value="SFN71571.1"/>
    <property type="molecule type" value="Genomic_DNA"/>
</dbReference>
<accession>A0A1I5BAL0</accession>
<dbReference type="RefSeq" id="WP_090710724.1">
    <property type="nucleotide sequence ID" value="NZ_FOVM01000004.1"/>
</dbReference>
<sequence length="204" mass="20866">MQLDTTVRPTRSDRADLWTVIVVGAVVAAATIGFAVVRLSGILPNSAVEVLVPFVDTPASVPIGPDGALVPVAIDQGVLTVSNLSGFVIASLALAVLIDALMVLTIVACLGLLCRNLMRGRAFSRTNRRLVITTSVAIVVGTALGGLFQTIGVNGAFAAVGYSGYDSVVGTASLAPYFVATALAAVALAFKAGERLQREAEGLV</sequence>
<reference evidence="3" key="1">
    <citation type="submission" date="2016-10" db="EMBL/GenBank/DDBJ databases">
        <authorList>
            <person name="Varghese N."/>
            <person name="Submissions S."/>
        </authorList>
    </citation>
    <scope>NUCLEOTIDE SEQUENCE [LARGE SCALE GENOMIC DNA]</scope>
    <source>
        <strain evidence="3">CGMCC 1.11101</strain>
    </source>
</reference>
<evidence type="ECO:0008006" key="4">
    <source>
        <dbReference type="Google" id="ProtNLM"/>
    </source>
</evidence>
<evidence type="ECO:0000313" key="2">
    <source>
        <dbReference type="EMBL" id="SFN71571.1"/>
    </source>
</evidence>
<feature type="transmembrane region" description="Helical" evidence="1">
    <location>
        <begin position="130"/>
        <end position="148"/>
    </location>
</feature>
<feature type="transmembrane region" description="Helical" evidence="1">
    <location>
        <begin position="17"/>
        <end position="37"/>
    </location>
</feature>
<name>A0A1I5BAL0_9MICO</name>
<evidence type="ECO:0000256" key="1">
    <source>
        <dbReference type="SAM" id="Phobius"/>
    </source>
</evidence>